<dbReference type="InterPro" id="IPR016215">
    <property type="entry name" value="NTA_MOA"/>
</dbReference>
<dbReference type="GO" id="GO:0004497">
    <property type="term" value="F:monooxygenase activity"/>
    <property type="evidence" value="ECO:0007669"/>
    <property type="project" value="UniProtKB-KW"/>
</dbReference>
<sequence>MVLFAPLSTAQDDGATGRTAFLRTRERARAAHQVGMDALLIDDRQSMGDPAGSTMYEAGTIAAALAVASEGIGLVTAIATEQLAPYHVARAVATVDHLSGGRAGWEVRSASDDNEVANYRRGPATDPAQRSARAAEFIRVVTGLWDSFDDDAFDRDRASGSYFVPERLHALDHEGEYFDVAGPLNIARPPQGHPVLVHRLTGPTSQTLAGRLADVLIVPTDSARDVAEIRQGVRASASGADRAPEDVLILLEWRVRDEDRPDHLSDLVEAGAVDGFALLPPRGPIEASEDAMLRLAADLRRNVSRSPEPGQTLRARLGLPRPADRRTVV</sequence>
<dbReference type="Gene3D" id="3.20.20.30">
    <property type="entry name" value="Luciferase-like domain"/>
    <property type="match status" value="1"/>
</dbReference>
<proteinExistence type="inferred from homology"/>
<dbReference type="Proteomes" id="UP000584374">
    <property type="component" value="Unassembled WGS sequence"/>
</dbReference>
<dbReference type="InterPro" id="IPR011251">
    <property type="entry name" value="Luciferase-like_dom"/>
</dbReference>
<gene>
    <name evidence="8" type="ORF">BJ970_006328</name>
</gene>
<evidence type="ECO:0000256" key="1">
    <source>
        <dbReference type="ARBA" id="ARBA00022630"/>
    </source>
</evidence>
<evidence type="ECO:0000256" key="3">
    <source>
        <dbReference type="ARBA" id="ARBA00023002"/>
    </source>
</evidence>
<dbReference type="PANTHER" id="PTHR30011:SF16">
    <property type="entry name" value="C2H2 FINGER DOMAIN TRANSCRIPTION FACTOR (EUROFUNG)-RELATED"/>
    <property type="match status" value="1"/>
</dbReference>
<feature type="region of interest" description="Disordered" evidence="6">
    <location>
        <begin position="302"/>
        <end position="329"/>
    </location>
</feature>
<dbReference type="Pfam" id="PF00296">
    <property type="entry name" value="Bac_luciferase"/>
    <property type="match status" value="1"/>
</dbReference>
<dbReference type="RefSeq" id="WP_184730672.1">
    <property type="nucleotide sequence ID" value="NZ_JACHIW010000002.1"/>
</dbReference>
<evidence type="ECO:0000259" key="7">
    <source>
        <dbReference type="Pfam" id="PF00296"/>
    </source>
</evidence>
<dbReference type="GO" id="GO:0016705">
    <property type="term" value="F:oxidoreductase activity, acting on paired donors, with incorporation or reduction of molecular oxygen"/>
    <property type="evidence" value="ECO:0007669"/>
    <property type="project" value="InterPro"/>
</dbReference>
<dbReference type="InterPro" id="IPR051260">
    <property type="entry name" value="Diverse_substr_monoxygenases"/>
</dbReference>
<keyword evidence="4 8" id="KW-0503">Monooxygenase</keyword>
<keyword evidence="9" id="KW-1185">Reference proteome</keyword>
<organism evidence="8 9">
    <name type="scientific">Saccharopolyspora phatthalungensis</name>
    <dbReference type="NCBI Taxonomy" id="664693"/>
    <lineage>
        <taxon>Bacteria</taxon>
        <taxon>Bacillati</taxon>
        <taxon>Actinomycetota</taxon>
        <taxon>Actinomycetes</taxon>
        <taxon>Pseudonocardiales</taxon>
        <taxon>Pseudonocardiaceae</taxon>
        <taxon>Saccharopolyspora</taxon>
    </lineage>
</organism>
<evidence type="ECO:0000256" key="2">
    <source>
        <dbReference type="ARBA" id="ARBA00022643"/>
    </source>
</evidence>
<evidence type="ECO:0000313" key="8">
    <source>
        <dbReference type="EMBL" id="MBB5158729.1"/>
    </source>
</evidence>
<keyword evidence="3" id="KW-0560">Oxidoreductase</keyword>
<dbReference type="PIRSF" id="PIRSF000337">
    <property type="entry name" value="NTA_MOA"/>
    <property type="match status" value="1"/>
</dbReference>
<accession>A0A840QIW4</accession>
<evidence type="ECO:0000256" key="4">
    <source>
        <dbReference type="ARBA" id="ARBA00023033"/>
    </source>
</evidence>
<name>A0A840QIW4_9PSEU</name>
<comment type="similarity">
    <text evidence="5">Belongs to the NtaA/SnaA/DszA monooxygenase family.</text>
</comment>
<evidence type="ECO:0000256" key="6">
    <source>
        <dbReference type="SAM" id="MobiDB-lite"/>
    </source>
</evidence>
<feature type="domain" description="Luciferase-like" evidence="7">
    <location>
        <begin position="11"/>
        <end position="255"/>
    </location>
</feature>
<dbReference type="EMBL" id="JACHIW010000002">
    <property type="protein sequence ID" value="MBB5158729.1"/>
    <property type="molecule type" value="Genomic_DNA"/>
</dbReference>
<dbReference type="PANTHER" id="PTHR30011">
    <property type="entry name" value="ALKANESULFONATE MONOOXYGENASE-RELATED"/>
    <property type="match status" value="1"/>
</dbReference>
<dbReference type="SUPFAM" id="SSF51679">
    <property type="entry name" value="Bacterial luciferase-like"/>
    <property type="match status" value="1"/>
</dbReference>
<comment type="caution">
    <text evidence="8">The sequence shown here is derived from an EMBL/GenBank/DDBJ whole genome shotgun (WGS) entry which is preliminary data.</text>
</comment>
<reference evidence="8 9" key="1">
    <citation type="submission" date="2020-08" db="EMBL/GenBank/DDBJ databases">
        <title>Sequencing the genomes of 1000 actinobacteria strains.</title>
        <authorList>
            <person name="Klenk H.-P."/>
        </authorList>
    </citation>
    <scope>NUCLEOTIDE SEQUENCE [LARGE SCALE GENOMIC DNA]</scope>
    <source>
        <strain evidence="8 9">DSM 45584</strain>
    </source>
</reference>
<evidence type="ECO:0000256" key="5">
    <source>
        <dbReference type="ARBA" id="ARBA00033748"/>
    </source>
</evidence>
<protein>
    <submittedName>
        <fullName evidence="8">Alkanesulfonate monooxygenase SsuD/methylene tetrahydromethanopterin reductase-like flavin-dependent oxidoreductase (Luciferase family)</fullName>
    </submittedName>
</protein>
<keyword evidence="1" id="KW-0285">Flavoprotein</keyword>
<dbReference type="InterPro" id="IPR036661">
    <property type="entry name" value="Luciferase-like_sf"/>
</dbReference>
<evidence type="ECO:0000313" key="9">
    <source>
        <dbReference type="Proteomes" id="UP000584374"/>
    </source>
</evidence>
<keyword evidence="2" id="KW-0288">FMN</keyword>
<dbReference type="AlphaFoldDB" id="A0A840QIW4"/>